<sequence length="123" mass="12734">MSDHEVYVYSGQLVESKGESTAHHSGVHGDGRIHVVGMTGTMSADGSIVQLWLINASPSVDSREVGRRDVGEAAGRNIHLLATSSKTSAARGSSTPPSKALSPIFKKCSTLSSPQASSATLVS</sequence>
<evidence type="ECO:0000256" key="1">
    <source>
        <dbReference type="SAM" id="MobiDB-lite"/>
    </source>
</evidence>
<organism evidence="2 3">
    <name type="scientific">Fonsecaea nubica</name>
    <dbReference type="NCBI Taxonomy" id="856822"/>
    <lineage>
        <taxon>Eukaryota</taxon>
        <taxon>Fungi</taxon>
        <taxon>Dikarya</taxon>
        <taxon>Ascomycota</taxon>
        <taxon>Pezizomycotina</taxon>
        <taxon>Eurotiomycetes</taxon>
        <taxon>Chaetothyriomycetidae</taxon>
        <taxon>Chaetothyriales</taxon>
        <taxon>Herpotrichiellaceae</taxon>
        <taxon>Fonsecaea</taxon>
    </lineage>
</organism>
<name>A0A178BR93_9EURO</name>
<dbReference type="Proteomes" id="UP000185904">
    <property type="component" value="Unassembled WGS sequence"/>
</dbReference>
<dbReference type="RefSeq" id="XP_022494152.1">
    <property type="nucleotide sequence ID" value="XM_022649872.1"/>
</dbReference>
<keyword evidence="2" id="KW-0687">Ribonucleoprotein</keyword>
<protein>
    <submittedName>
        <fullName evidence="2">Mitochondrial ribosomal protein subunit S4</fullName>
    </submittedName>
</protein>
<proteinExistence type="predicted"/>
<dbReference type="GO" id="GO:0005840">
    <property type="term" value="C:ribosome"/>
    <property type="evidence" value="ECO:0007669"/>
    <property type="project" value="UniProtKB-KW"/>
</dbReference>
<keyword evidence="3" id="KW-1185">Reference proteome</keyword>
<dbReference type="EMBL" id="LVCJ01000176">
    <property type="protein sequence ID" value="OAL19395.1"/>
    <property type="molecule type" value="Genomic_DNA"/>
</dbReference>
<reference evidence="2 3" key="1">
    <citation type="submission" date="2016-03" db="EMBL/GenBank/DDBJ databases">
        <title>The draft genome sequence of Fonsecaea nubica causative agent of cutaneous subcutaneous infection in human host.</title>
        <authorList>
            <person name="Costa F."/>
            <person name="Sybren D.H."/>
            <person name="Raittz R.T."/>
            <person name="Weiss V.A."/>
            <person name="Leao A.C."/>
            <person name="Gomes R."/>
            <person name="De Souza E.M."/>
            <person name="Pedrosa F.O."/>
            <person name="Steffens M.B."/>
            <person name="Bombassaro A."/>
            <person name="Tadra-Sfeir M.Z."/>
            <person name="Moreno L.F."/>
            <person name="Najafzadeh M.J."/>
            <person name="Felipe M.S."/>
            <person name="Teixeira M."/>
            <person name="Sun J."/>
            <person name="Xi L."/>
            <person name="Castro M.A."/>
            <person name="Vicente V.A."/>
        </authorList>
    </citation>
    <scope>NUCLEOTIDE SEQUENCE [LARGE SCALE GENOMIC DNA]</scope>
    <source>
        <strain evidence="2 3">CBS 269.64</strain>
    </source>
</reference>
<dbReference type="AlphaFoldDB" id="A0A178BR93"/>
<dbReference type="GeneID" id="34595025"/>
<accession>A0A178BR93</accession>
<gene>
    <name evidence="2" type="ORF">AYO20_11650</name>
</gene>
<keyword evidence="2" id="KW-0689">Ribosomal protein</keyword>
<evidence type="ECO:0000313" key="2">
    <source>
        <dbReference type="EMBL" id="OAL19395.1"/>
    </source>
</evidence>
<feature type="region of interest" description="Disordered" evidence="1">
    <location>
        <begin position="82"/>
        <end position="102"/>
    </location>
</feature>
<evidence type="ECO:0000313" key="3">
    <source>
        <dbReference type="Proteomes" id="UP000185904"/>
    </source>
</evidence>
<feature type="compositionally biased region" description="Polar residues" evidence="1">
    <location>
        <begin position="82"/>
        <end position="97"/>
    </location>
</feature>
<comment type="caution">
    <text evidence="2">The sequence shown here is derived from an EMBL/GenBank/DDBJ whole genome shotgun (WGS) entry which is preliminary data.</text>
</comment>